<dbReference type="RefSeq" id="WP_344033830.1">
    <property type="nucleotide sequence ID" value="NZ_BAAAKE010000001.1"/>
</dbReference>
<name>A0ABV9XXG2_9PSEU</name>
<dbReference type="Proteomes" id="UP001595833">
    <property type="component" value="Unassembled WGS sequence"/>
</dbReference>
<keyword evidence="2" id="KW-1185">Reference proteome</keyword>
<accession>A0ABV9XXG2</accession>
<dbReference type="EMBL" id="JBHSJB010000011">
    <property type="protein sequence ID" value="MFC5054861.1"/>
    <property type="molecule type" value="Genomic_DNA"/>
</dbReference>
<proteinExistence type="predicted"/>
<reference evidence="2" key="1">
    <citation type="journal article" date="2019" name="Int. J. Syst. Evol. Microbiol.">
        <title>The Global Catalogue of Microorganisms (GCM) 10K type strain sequencing project: providing services to taxonomists for standard genome sequencing and annotation.</title>
        <authorList>
            <consortium name="The Broad Institute Genomics Platform"/>
            <consortium name="The Broad Institute Genome Sequencing Center for Infectious Disease"/>
            <person name="Wu L."/>
            <person name="Ma J."/>
        </authorList>
    </citation>
    <scope>NUCLEOTIDE SEQUENCE [LARGE SCALE GENOMIC DNA]</scope>
    <source>
        <strain evidence="2">KCTC 12848</strain>
    </source>
</reference>
<comment type="caution">
    <text evidence="1">The sequence shown here is derived from an EMBL/GenBank/DDBJ whole genome shotgun (WGS) entry which is preliminary data.</text>
</comment>
<evidence type="ECO:0000313" key="1">
    <source>
        <dbReference type="EMBL" id="MFC5054861.1"/>
    </source>
</evidence>
<gene>
    <name evidence="1" type="ORF">ACFPFM_13970</name>
</gene>
<evidence type="ECO:0000313" key="2">
    <source>
        <dbReference type="Proteomes" id="UP001595833"/>
    </source>
</evidence>
<protein>
    <submittedName>
        <fullName evidence="1">Uncharacterized protein</fullName>
    </submittedName>
</protein>
<organism evidence="1 2">
    <name type="scientific">Saccharothrix xinjiangensis</name>
    <dbReference type="NCBI Taxonomy" id="204798"/>
    <lineage>
        <taxon>Bacteria</taxon>
        <taxon>Bacillati</taxon>
        <taxon>Actinomycetota</taxon>
        <taxon>Actinomycetes</taxon>
        <taxon>Pseudonocardiales</taxon>
        <taxon>Pseudonocardiaceae</taxon>
        <taxon>Saccharothrix</taxon>
    </lineage>
</organism>
<sequence length="472" mass="52077">MMRGVGATVPPACHALPQAARLDLIELNSAAGVHNLYMSASIGTSVLDVLDGFFGSNWQAADVEALPENRLLELAHQVDYFYENWTIRSTVESKFRAYAGGAAVVQPGAPGVPFVRSALLYADEIVIHCPLDEWIFRRRGTFRVPGEYRTNNPLLRITHAPPNSINEGSFWTVERGENVVKLKRALDVLLRYEAPIRDGWMIPVPHLRYWKAKEESIWTQVRKDVLDLDFHHILDRRWESFPAVADFLRGGELTPGAGWHPQDAAKARAESPSLYFNRTLAIGHSAQARFTPAADSDMALLVNKVKQATLLNRELRDALLLRSLDGFTVPDWDDMSLSEICSIRRQEESFAAWRTELSSLVAGKSVPTESNLNEVQDLLRESVVHLVEGLKASVRAERTLAARLSRARMKAMDVGFLGVALAMPGSVGWLMGLPPILKMAVQTLIAPSGGAGSVALRLGKSNVFNVNGGVAR</sequence>